<dbReference type="OrthoDB" id="159229at2759"/>
<dbReference type="STRING" id="403677.D0MUW3"/>
<organism evidence="2 3">
    <name type="scientific">Phytophthora infestans (strain T30-4)</name>
    <name type="common">Potato late blight agent</name>
    <dbReference type="NCBI Taxonomy" id="403677"/>
    <lineage>
        <taxon>Eukaryota</taxon>
        <taxon>Sar</taxon>
        <taxon>Stramenopiles</taxon>
        <taxon>Oomycota</taxon>
        <taxon>Peronosporomycetes</taxon>
        <taxon>Peronosporales</taxon>
        <taxon>Peronosporaceae</taxon>
        <taxon>Phytophthora</taxon>
    </lineage>
</organism>
<keyword evidence="3" id="KW-1185">Reference proteome</keyword>
<evidence type="ECO:0000313" key="2">
    <source>
        <dbReference type="EMBL" id="EEY60959.1"/>
    </source>
</evidence>
<reference evidence="3" key="1">
    <citation type="journal article" date="2009" name="Nature">
        <title>Genome sequence and analysis of the Irish potato famine pathogen Phytophthora infestans.</title>
        <authorList>
            <consortium name="The Broad Institute Genome Sequencing Platform"/>
            <person name="Haas B.J."/>
            <person name="Kamoun S."/>
            <person name="Zody M.C."/>
            <person name="Jiang R.H."/>
            <person name="Handsaker R.E."/>
            <person name="Cano L.M."/>
            <person name="Grabherr M."/>
            <person name="Kodira C.D."/>
            <person name="Raffaele S."/>
            <person name="Torto-Alalibo T."/>
            <person name="Bozkurt T.O."/>
            <person name="Ah-Fong A.M."/>
            <person name="Alvarado L."/>
            <person name="Anderson V.L."/>
            <person name="Armstrong M.R."/>
            <person name="Avrova A."/>
            <person name="Baxter L."/>
            <person name="Beynon J."/>
            <person name="Boevink P.C."/>
            <person name="Bollmann S.R."/>
            <person name="Bos J.I."/>
            <person name="Bulone V."/>
            <person name="Cai G."/>
            <person name="Cakir C."/>
            <person name="Carrington J.C."/>
            <person name="Chawner M."/>
            <person name="Conti L."/>
            <person name="Costanzo S."/>
            <person name="Ewan R."/>
            <person name="Fahlgren N."/>
            <person name="Fischbach M.A."/>
            <person name="Fugelstad J."/>
            <person name="Gilroy E.M."/>
            <person name="Gnerre S."/>
            <person name="Green P.J."/>
            <person name="Grenville-Briggs L.J."/>
            <person name="Griffith J."/>
            <person name="Grunwald N.J."/>
            <person name="Horn K."/>
            <person name="Horner N.R."/>
            <person name="Hu C.H."/>
            <person name="Huitema E."/>
            <person name="Jeong D.H."/>
            <person name="Jones A.M."/>
            <person name="Jones J.D."/>
            <person name="Jones R.W."/>
            <person name="Karlsson E.K."/>
            <person name="Kunjeti S.G."/>
            <person name="Lamour K."/>
            <person name="Liu Z."/>
            <person name="Ma L."/>
            <person name="Maclean D."/>
            <person name="Chibucos M.C."/>
            <person name="McDonald H."/>
            <person name="McWalters J."/>
            <person name="Meijer H.J."/>
            <person name="Morgan W."/>
            <person name="Morris P.F."/>
            <person name="Munro C.A."/>
            <person name="O'Neill K."/>
            <person name="Ospina-Giraldo M."/>
            <person name="Pinzon A."/>
            <person name="Pritchard L."/>
            <person name="Ramsahoye B."/>
            <person name="Ren Q."/>
            <person name="Restrepo S."/>
            <person name="Roy S."/>
            <person name="Sadanandom A."/>
            <person name="Savidor A."/>
            <person name="Schornack S."/>
            <person name="Schwartz D.C."/>
            <person name="Schumann U.D."/>
            <person name="Schwessinger B."/>
            <person name="Seyer L."/>
            <person name="Sharpe T."/>
            <person name="Silvar C."/>
            <person name="Song J."/>
            <person name="Studholme D.J."/>
            <person name="Sykes S."/>
            <person name="Thines M."/>
            <person name="van de Vondervoort P.J."/>
            <person name="Phuntumart V."/>
            <person name="Wawra S."/>
            <person name="Weide R."/>
            <person name="Win J."/>
            <person name="Young C."/>
            <person name="Zhou S."/>
            <person name="Fry W."/>
            <person name="Meyers B.C."/>
            <person name="van West P."/>
            <person name="Ristaino J."/>
            <person name="Govers F."/>
            <person name="Birch P.R."/>
            <person name="Whisson S.C."/>
            <person name="Judelson H.S."/>
            <person name="Nusbaum C."/>
        </authorList>
    </citation>
    <scope>NUCLEOTIDE SEQUENCE [LARGE SCALE GENOMIC DNA]</scope>
    <source>
        <strain evidence="3">T30-4</strain>
    </source>
</reference>
<evidence type="ECO:0000313" key="3">
    <source>
        <dbReference type="Proteomes" id="UP000006643"/>
    </source>
</evidence>
<dbReference type="VEuPathDB" id="FungiDB:PITG_01200"/>
<name>D0MUW3_PHYIT</name>
<sequence>MARIFGIICAVVTALSTTAAYTPSYLYKFDAASAAGVDGSIEVQYAAEDSTVATIKANLDFSDWSSTLTSDSFAQCSKAATDNHYDPLRACGPASEHIAEAGCNEKSLHYACNPTNYIADPLWTDEHYPLPSENTDTWSIVLHAVCT</sequence>
<evidence type="ECO:0000256" key="1">
    <source>
        <dbReference type="SAM" id="SignalP"/>
    </source>
</evidence>
<dbReference type="AlphaFoldDB" id="D0MUW3"/>
<proteinExistence type="predicted"/>
<accession>D0MUW3</accession>
<dbReference type="GeneID" id="9477412"/>
<feature type="chain" id="PRO_5003012583" evidence="1">
    <location>
        <begin position="21"/>
        <end position="147"/>
    </location>
</feature>
<gene>
    <name evidence="2" type="ORF">PITG_01200</name>
</gene>
<protein>
    <submittedName>
        <fullName evidence="2">Uncharacterized protein</fullName>
    </submittedName>
</protein>
<dbReference type="RefSeq" id="XP_002907876.1">
    <property type="nucleotide sequence ID" value="XM_002907830.1"/>
</dbReference>
<dbReference type="HOGENOM" id="CLU_1655621_0_0_1"/>
<dbReference type="Proteomes" id="UP000006643">
    <property type="component" value="Unassembled WGS sequence"/>
</dbReference>
<dbReference type="InParanoid" id="D0MUW3"/>
<dbReference type="KEGG" id="pif:PITG_01200"/>
<feature type="signal peptide" evidence="1">
    <location>
        <begin position="1"/>
        <end position="20"/>
    </location>
</feature>
<dbReference type="EMBL" id="DS028119">
    <property type="protein sequence ID" value="EEY60959.1"/>
    <property type="molecule type" value="Genomic_DNA"/>
</dbReference>
<keyword evidence="1" id="KW-0732">Signal</keyword>